<accession>A0A6A6HIQ7</accession>
<reference evidence="2" key="1">
    <citation type="journal article" date="2020" name="Stud. Mycol.">
        <title>101 Dothideomycetes genomes: a test case for predicting lifestyles and emergence of pathogens.</title>
        <authorList>
            <person name="Haridas S."/>
            <person name="Albert R."/>
            <person name="Binder M."/>
            <person name="Bloem J."/>
            <person name="Labutti K."/>
            <person name="Salamov A."/>
            <person name="Andreopoulos B."/>
            <person name="Baker S."/>
            <person name="Barry K."/>
            <person name="Bills G."/>
            <person name="Bluhm B."/>
            <person name="Cannon C."/>
            <person name="Castanera R."/>
            <person name="Culley D."/>
            <person name="Daum C."/>
            <person name="Ezra D."/>
            <person name="Gonzalez J."/>
            <person name="Henrissat B."/>
            <person name="Kuo A."/>
            <person name="Liang C."/>
            <person name="Lipzen A."/>
            <person name="Lutzoni F."/>
            <person name="Magnuson J."/>
            <person name="Mondo S."/>
            <person name="Nolan M."/>
            <person name="Ohm R."/>
            <person name="Pangilinan J."/>
            <person name="Park H.-J."/>
            <person name="Ramirez L."/>
            <person name="Alfaro M."/>
            <person name="Sun H."/>
            <person name="Tritt A."/>
            <person name="Yoshinaga Y."/>
            <person name="Zwiers L.-H."/>
            <person name="Turgeon B."/>
            <person name="Goodwin S."/>
            <person name="Spatafora J."/>
            <person name="Crous P."/>
            <person name="Grigoriev I."/>
        </authorList>
    </citation>
    <scope>NUCLEOTIDE SEQUENCE</scope>
    <source>
        <strain evidence="2">Tuck. ex Michener</strain>
    </source>
</reference>
<dbReference type="Proteomes" id="UP000800092">
    <property type="component" value="Unassembled WGS sequence"/>
</dbReference>
<dbReference type="OrthoDB" id="10485689at2759"/>
<proteinExistence type="predicted"/>
<evidence type="ECO:0000313" key="2">
    <source>
        <dbReference type="EMBL" id="KAF2238025.1"/>
    </source>
</evidence>
<organism evidence="2 3">
    <name type="scientific">Viridothelium virens</name>
    <name type="common">Speckled blister lichen</name>
    <name type="synonym">Trypethelium virens</name>
    <dbReference type="NCBI Taxonomy" id="1048519"/>
    <lineage>
        <taxon>Eukaryota</taxon>
        <taxon>Fungi</taxon>
        <taxon>Dikarya</taxon>
        <taxon>Ascomycota</taxon>
        <taxon>Pezizomycotina</taxon>
        <taxon>Dothideomycetes</taxon>
        <taxon>Dothideomycetes incertae sedis</taxon>
        <taxon>Trypetheliales</taxon>
        <taxon>Trypetheliaceae</taxon>
        <taxon>Viridothelium</taxon>
    </lineage>
</organism>
<gene>
    <name evidence="2" type="ORF">EV356DRAFT_333915</name>
</gene>
<protein>
    <submittedName>
        <fullName evidence="2">Uncharacterized protein</fullName>
    </submittedName>
</protein>
<evidence type="ECO:0000256" key="1">
    <source>
        <dbReference type="SAM" id="MobiDB-lite"/>
    </source>
</evidence>
<dbReference type="EMBL" id="ML991777">
    <property type="protein sequence ID" value="KAF2238025.1"/>
    <property type="molecule type" value="Genomic_DNA"/>
</dbReference>
<feature type="compositionally biased region" description="Basic and acidic residues" evidence="1">
    <location>
        <begin position="93"/>
        <end position="107"/>
    </location>
</feature>
<keyword evidence="3" id="KW-1185">Reference proteome</keyword>
<name>A0A6A6HIQ7_VIRVR</name>
<dbReference type="AlphaFoldDB" id="A0A6A6HIQ7"/>
<evidence type="ECO:0000313" key="3">
    <source>
        <dbReference type="Proteomes" id="UP000800092"/>
    </source>
</evidence>
<feature type="region of interest" description="Disordered" evidence="1">
    <location>
        <begin position="74"/>
        <end position="128"/>
    </location>
</feature>
<sequence length="163" mass="18153">MTSQELVLFKRSGSPFNSVGFLGLSAVLGSQAVPTIAPYAKELFYRLLLAIIERLFRSVESLAVRYLRLDAETSAGRSSIEQPEAASGANSEPPKKPKTIEMLEEQRSSAGQSPCPFGSSDEKPFPRGPMAWRRHWREKRAAWMNAVESYDPPTWMRFACPSA</sequence>